<dbReference type="Gene3D" id="3.40.30.10">
    <property type="entry name" value="Glutaredoxin"/>
    <property type="match status" value="1"/>
</dbReference>
<dbReference type="PROSITE" id="PS00950">
    <property type="entry name" value="BACTERIAL_OPSIN_1"/>
    <property type="match status" value="1"/>
</dbReference>
<name>A0A553HJD1_9PEZI</name>
<evidence type="ECO:0000256" key="8">
    <source>
        <dbReference type="ARBA" id="ARBA00022723"/>
    </source>
</evidence>
<dbReference type="GO" id="GO:0005743">
    <property type="term" value="C:mitochondrial inner membrane"/>
    <property type="evidence" value="ECO:0007669"/>
    <property type="project" value="UniProtKB-ARBA"/>
</dbReference>
<evidence type="ECO:0000256" key="1">
    <source>
        <dbReference type="ARBA" id="ARBA00004141"/>
    </source>
</evidence>
<evidence type="ECO:0000256" key="20">
    <source>
        <dbReference type="SAM" id="Phobius"/>
    </source>
</evidence>
<dbReference type="SUPFAM" id="SSF81321">
    <property type="entry name" value="Family A G protein-coupled receptor-like"/>
    <property type="match status" value="1"/>
</dbReference>
<dbReference type="GO" id="GO:0007602">
    <property type="term" value="P:phototransduction"/>
    <property type="evidence" value="ECO:0007669"/>
    <property type="project" value="UniProtKB-KW"/>
</dbReference>
<comment type="similarity">
    <text evidence="2">Belongs to the archaeal/bacterial/fungal opsin family.</text>
</comment>
<dbReference type="GO" id="GO:0005216">
    <property type="term" value="F:monoatomic ion channel activity"/>
    <property type="evidence" value="ECO:0007669"/>
    <property type="project" value="InterPro"/>
</dbReference>
<feature type="transmembrane region" description="Helical" evidence="20">
    <location>
        <begin position="52"/>
        <end position="71"/>
    </location>
</feature>
<dbReference type="AlphaFoldDB" id="A0A553HJD1"/>
<evidence type="ECO:0000256" key="14">
    <source>
        <dbReference type="ARBA" id="ARBA00023014"/>
    </source>
</evidence>
<dbReference type="InterPro" id="IPR002023">
    <property type="entry name" value="NuoE-like"/>
</dbReference>
<feature type="transmembrane region" description="Helical" evidence="20">
    <location>
        <begin position="219"/>
        <end position="242"/>
    </location>
</feature>
<dbReference type="Gene3D" id="1.20.1070.10">
    <property type="entry name" value="Rhodopsin 7-helix transmembrane proteins"/>
    <property type="match status" value="1"/>
</dbReference>
<dbReference type="GO" id="GO:0046872">
    <property type="term" value="F:metal ion binding"/>
    <property type="evidence" value="ECO:0007669"/>
    <property type="project" value="UniProtKB-KW"/>
</dbReference>
<evidence type="ECO:0000256" key="19">
    <source>
        <dbReference type="SAM" id="MobiDB-lite"/>
    </source>
</evidence>
<evidence type="ECO:0000256" key="16">
    <source>
        <dbReference type="ARBA" id="ARBA00023136"/>
    </source>
</evidence>
<evidence type="ECO:0000256" key="12">
    <source>
        <dbReference type="ARBA" id="ARBA00022991"/>
    </source>
</evidence>
<dbReference type="InterPro" id="IPR041921">
    <property type="entry name" value="NuoE_N"/>
</dbReference>
<keyword evidence="8" id="KW-0479">Metal-binding</keyword>
<keyword evidence="4" id="KW-0600">Photoreceptor protein</keyword>
<sequence length="640" mass="70902">MMIPEDVVDQVLGPARTTHYTPTHTSTLPFPTVTPDIPKVYTQYSTEVGHKTLWVVCVVMGISSLVFYGMAMRVPVQKRMFHIITAFITTIAFLSYYAMATGAGVNYHTTILKESKLHVITEVVKRQVFWARYVDWAMTTPLLLLDLSLLAGLNGASILVLMFSDLVMILTGLFAALSHDQGQGWGWYAFACVAFLTIIYQLGYKGRQTVAAKDNKTRVFFGAISLFTLCLWTVYPIVWGVADGARIVNVDGEIIAYAVLDMLAKPVFGFWLLLTHDSMSRTSPSIGGFWAHGLATEGTLRVGDLQDDAHISEKDGAGPQTDTLSTNWRKDIKNEIKDLDAHAMKQQLKDKTVNDFTYTIATSELDNELRLQEANLNPHTLTMASKLSPLLLRSAVRTATRAPRSHIRTFTAASPRRSETLAVHRNTPDNNPNIPFKFNAQNEKLIAEILKRYPPQYKKAAVMPMLDLGQRQHGFTSISVMNEVARLLEMPPARVYEVASFYTMYNRTPVGKFHVQACTTTPCQLGGCGSDAIVKAIKEELGIKQGETTKDGLFTFIEVECLGACVNAPMIQINDDYYEDLTPETTKKLLSGLRESATTGNTANVPKPGTQSSRQTCENSAGQTNLTSEPWGPETTRSDL</sequence>
<evidence type="ECO:0000256" key="7">
    <source>
        <dbReference type="ARBA" id="ARBA00022714"/>
    </source>
</evidence>
<evidence type="ECO:0000256" key="17">
    <source>
        <dbReference type="ARBA" id="ARBA00023170"/>
    </source>
</evidence>
<evidence type="ECO:0000256" key="3">
    <source>
        <dbReference type="ARBA" id="ARBA00010643"/>
    </source>
</evidence>
<dbReference type="NCBIfam" id="TIGR01958">
    <property type="entry name" value="nuoE_fam"/>
    <property type="match status" value="1"/>
</dbReference>
<keyword evidence="16 20" id="KW-0472">Membrane</keyword>
<dbReference type="InterPro" id="IPR018229">
    <property type="entry name" value="Rhodopsin_retinal_BS"/>
</dbReference>
<keyword evidence="22" id="KW-1185">Reference proteome</keyword>
<keyword evidence="6 20" id="KW-0812">Transmembrane</keyword>
<feature type="transmembrane region" description="Helical" evidence="20">
    <location>
        <begin position="185"/>
        <end position="203"/>
    </location>
</feature>
<keyword evidence="12" id="KW-0157">Chromophore</keyword>
<organism evidence="21 22">
    <name type="scientific">Xylaria flabelliformis</name>
    <dbReference type="NCBI Taxonomy" id="2512241"/>
    <lineage>
        <taxon>Eukaryota</taxon>
        <taxon>Fungi</taxon>
        <taxon>Dikarya</taxon>
        <taxon>Ascomycota</taxon>
        <taxon>Pezizomycotina</taxon>
        <taxon>Sordariomycetes</taxon>
        <taxon>Xylariomycetidae</taxon>
        <taxon>Xylariales</taxon>
        <taxon>Xylariaceae</taxon>
        <taxon>Xylaria</taxon>
    </lineage>
</organism>
<feature type="transmembrane region" description="Helical" evidence="20">
    <location>
        <begin position="158"/>
        <end position="179"/>
    </location>
</feature>
<keyword evidence="7" id="KW-0001">2Fe-2S</keyword>
<keyword evidence="9" id="KW-0681">Retinal protein</keyword>
<dbReference type="CDD" id="cd03064">
    <property type="entry name" value="TRX_Fd_NuoE"/>
    <property type="match status" value="1"/>
</dbReference>
<dbReference type="FunFam" id="1.20.1070.10:FF:000160">
    <property type="entry name" value="Related to Opsin-1"/>
    <property type="match status" value="1"/>
</dbReference>
<dbReference type="FunFam" id="1.10.10.1590:FF:000001">
    <property type="entry name" value="NADH-quinone oxidoreductase subunit E"/>
    <property type="match status" value="1"/>
</dbReference>
<dbReference type="SMART" id="SM01021">
    <property type="entry name" value="Bac_rhodopsin"/>
    <property type="match status" value="1"/>
</dbReference>
<proteinExistence type="inferred from homology"/>
<dbReference type="PRINTS" id="PR00251">
    <property type="entry name" value="BACTRLOPSIN"/>
</dbReference>
<keyword evidence="11 20" id="KW-1133">Transmembrane helix</keyword>
<keyword evidence="14" id="KW-0411">Iron-sulfur</keyword>
<dbReference type="PANTHER" id="PTHR10371">
    <property type="entry name" value="NADH DEHYDROGENASE UBIQUINONE FLAVOPROTEIN 2, MITOCHONDRIAL"/>
    <property type="match status" value="1"/>
</dbReference>
<dbReference type="SUPFAM" id="SSF52833">
    <property type="entry name" value="Thioredoxin-like"/>
    <property type="match status" value="1"/>
</dbReference>
<evidence type="ECO:0000256" key="4">
    <source>
        <dbReference type="ARBA" id="ARBA00022543"/>
    </source>
</evidence>
<evidence type="ECO:0000313" key="21">
    <source>
        <dbReference type="EMBL" id="TRX88055.1"/>
    </source>
</evidence>
<feature type="compositionally biased region" description="Polar residues" evidence="19">
    <location>
        <begin position="596"/>
        <end position="628"/>
    </location>
</feature>
<reference evidence="22" key="1">
    <citation type="submission" date="2019-06" db="EMBL/GenBank/DDBJ databases">
        <title>Draft genome sequence of the griseofulvin-producing fungus Xylaria cubensis strain G536.</title>
        <authorList>
            <person name="Mead M.E."/>
            <person name="Raja H.A."/>
            <person name="Steenwyk J.L."/>
            <person name="Knowles S.L."/>
            <person name="Oberlies N.H."/>
            <person name="Rokas A."/>
        </authorList>
    </citation>
    <scope>NUCLEOTIDE SEQUENCE [LARGE SCALE GENOMIC DNA]</scope>
    <source>
        <strain evidence="22">G536</strain>
    </source>
</reference>
<keyword evidence="5" id="KW-0716">Sensory transduction</keyword>
<dbReference type="Pfam" id="PF01036">
    <property type="entry name" value="Bac_rhodopsin"/>
    <property type="match status" value="1"/>
</dbReference>
<dbReference type="InterPro" id="IPR036249">
    <property type="entry name" value="Thioredoxin-like_sf"/>
</dbReference>
<dbReference type="EMBL" id="VFLP01000102">
    <property type="protein sequence ID" value="TRX88055.1"/>
    <property type="molecule type" value="Genomic_DNA"/>
</dbReference>
<evidence type="ECO:0000256" key="10">
    <source>
        <dbReference type="ARBA" id="ARBA00022967"/>
    </source>
</evidence>
<dbReference type="CDD" id="cd15028">
    <property type="entry name" value="7tm_Opsin-1_euk"/>
    <property type="match status" value="1"/>
</dbReference>
<dbReference type="PROSITE" id="PS00327">
    <property type="entry name" value="BACTERIAL_OPSIN_RET"/>
    <property type="match status" value="1"/>
</dbReference>
<evidence type="ECO:0000256" key="13">
    <source>
        <dbReference type="ARBA" id="ARBA00023004"/>
    </source>
</evidence>
<dbReference type="GO" id="GO:0008137">
    <property type="term" value="F:NADH dehydrogenase (ubiquinone) activity"/>
    <property type="evidence" value="ECO:0007669"/>
    <property type="project" value="UniProtKB-ARBA"/>
</dbReference>
<keyword evidence="17" id="KW-0675">Receptor</keyword>
<evidence type="ECO:0000256" key="18">
    <source>
        <dbReference type="ARBA" id="ARBA00034078"/>
    </source>
</evidence>
<dbReference type="GO" id="GO:0006120">
    <property type="term" value="P:mitochondrial electron transport, NADH to ubiquinone"/>
    <property type="evidence" value="ECO:0007669"/>
    <property type="project" value="UniProtKB-ARBA"/>
</dbReference>
<evidence type="ECO:0000256" key="6">
    <source>
        <dbReference type="ARBA" id="ARBA00022692"/>
    </source>
</evidence>
<dbReference type="InterPro" id="IPR042128">
    <property type="entry name" value="NuoE_dom"/>
</dbReference>
<comment type="cofactor">
    <cofactor evidence="18">
        <name>[2Fe-2S] cluster</name>
        <dbReference type="ChEBI" id="CHEBI:190135"/>
    </cofactor>
</comment>
<keyword evidence="10" id="KW-1278">Translocase</keyword>
<evidence type="ECO:0000256" key="5">
    <source>
        <dbReference type="ARBA" id="ARBA00022606"/>
    </source>
</evidence>
<feature type="transmembrane region" description="Helical" evidence="20">
    <location>
        <begin position="80"/>
        <end position="99"/>
    </location>
</feature>
<keyword evidence="13" id="KW-0408">Iron</keyword>
<dbReference type="GO" id="GO:0016491">
    <property type="term" value="F:oxidoreductase activity"/>
    <property type="evidence" value="ECO:0007669"/>
    <property type="project" value="InterPro"/>
</dbReference>
<gene>
    <name evidence="21" type="ORF">FHL15_011057</name>
</gene>
<dbReference type="GO" id="GO:0098796">
    <property type="term" value="C:membrane protein complex"/>
    <property type="evidence" value="ECO:0007669"/>
    <property type="project" value="UniProtKB-ARBA"/>
</dbReference>
<dbReference type="Gene3D" id="1.10.10.1590">
    <property type="entry name" value="NADH-quinone oxidoreductase subunit E"/>
    <property type="match status" value="1"/>
</dbReference>
<dbReference type="GO" id="GO:1902494">
    <property type="term" value="C:catalytic complex"/>
    <property type="evidence" value="ECO:0007669"/>
    <property type="project" value="UniProtKB-ARBA"/>
</dbReference>
<feature type="region of interest" description="Disordered" evidence="19">
    <location>
        <begin position="595"/>
        <end position="640"/>
    </location>
</feature>
<comment type="subcellular location">
    <subcellularLocation>
        <location evidence="1">Membrane</location>
        <topology evidence="1">Multi-pass membrane protein</topology>
    </subcellularLocation>
</comment>
<dbReference type="PROSITE" id="PS01099">
    <property type="entry name" value="COMPLEX1_24K"/>
    <property type="match status" value="1"/>
</dbReference>
<dbReference type="STRING" id="2512241.A0A553HJD1"/>
<comment type="caution">
    <text evidence="21">The sequence shown here is derived from an EMBL/GenBank/DDBJ whole genome shotgun (WGS) entry which is preliminary data.</text>
</comment>
<dbReference type="FunFam" id="3.40.30.10:FF:000022">
    <property type="entry name" value="NADH dehydrogenase flavoprotein 2, mitochondrial"/>
    <property type="match status" value="1"/>
</dbReference>
<evidence type="ECO:0000313" key="22">
    <source>
        <dbReference type="Proteomes" id="UP000319160"/>
    </source>
</evidence>
<dbReference type="Proteomes" id="UP000319160">
    <property type="component" value="Unassembled WGS sequence"/>
</dbReference>
<protein>
    <recommendedName>
        <fullName evidence="23">Opsin-1</fullName>
    </recommendedName>
</protein>
<feature type="transmembrane region" description="Helical" evidence="20">
    <location>
        <begin position="254"/>
        <end position="274"/>
    </location>
</feature>
<dbReference type="OrthoDB" id="10254187at2759"/>
<comment type="similarity">
    <text evidence="3">Belongs to the complex I 24 kDa subunit family.</text>
</comment>
<dbReference type="InterPro" id="IPR001425">
    <property type="entry name" value="Arc/bac/fun_rhodopsins"/>
</dbReference>
<evidence type="ECO:0008006" key="23">
    <source>
        <dbReference type="Google" id="ProtNLM"/>
    </source>
</evidence>
<dbReference type="GO" id="GO:0009881">
    <property type="term" value="F:photoreceptor activity"/>
    <property type="evidence" value="ECO:0007669"/>
    <property type="project" value="UniProtKB-KW"/>
</dbReference>
<accession>A0A553HJD1</accession>
<evidence type="ECO:0000256" key="15">
    <source>
        <dbReference type="ARBA" id="ARBA00023027"/>
    </source>
</evidence>
<dbReference type="Pfam" id="PF01257">
    <property type="entry name" value="2Fe-2S_thioredx"/>
    <property type="match status" value="1"/>
</dbReference>
<dbReference type="GO" id="GO:0051537">
    <property type="term" value="F:2 iron, 2 sulfur cluster binding"/>
    <property type="evidence" value="ECO:0007669"/>
    <property type="project" value="UniProtKB-KW"/>
</dbReference>
<evidence type="ECO:0000256" key="2">
    <source>
        <dbReference type="ARBA" id="ARBA00008130"/>
    </source>
</evidence>
<evidence type="ECO:0000256" key="9">
    <source>
        <dbReference type="ARBA" id="ARBA00022925"/>
    </source>
</evidence>
<dbReference type="PANTHER" id="PTHR10371:SF3">
    <property type="entry name" value="NADH DEHYDROGENASE [UBIQUINONE] FLAVOPROTEIN 2, MITOCHONDRIAL"/>
    <property type="match status" value="1"/>
</dbReference>
<keyword evidence="15" id="KW-0520">NAD</keyword>
<evidence type="ECO:0000256" key="11">
    <source>
        <dbReference type="ARBA" id="ARBA00022989"/>
    </source>
</evidence>